<protein>
    <submittedName>
        <fullName evidence="2">Uncharacterized protein</fullName>
    </submittedName>
</protein>
<evidence type="ECO:0000256" key="1">
    <source>
        <dbReference type="SAM" id="Phobius"/>
    </source>
</evidence>
<gene>
    <name evidence="2" type="ORF">GCM10011312_04500</name>
</gene>
<dbReference type="RefSeq" id="WP_188439070.1">
    <property type="nucleotide sequence ID" value="NZ_BMGK01000002.1"/>
</dbReference>
<keyword evidence="1" id="KW-1133">Transmembrane helix</keyword>
<keyword evidence="3" id="KW-1185">Reference proteome</keyword>
<feature type="transmembrane region" description="Helical" evidence="1">
    <location>
        <begin position="74"/>
        <end position="96"/>
    </location>
</feature>
<sequence>MNLYQKGLTEFQEMYYTYAVLGVIASSCIGSIAAMLILMSGTSAAEMVQLFLVVAVAMWYNASVLAQLKAKFVYNSLVLSLLISVVLIVFHLTMLYL</sequence>
<feature type="transmembrane region" description="Helical" evidence="1">
    <location>
        <begin position="50"/>
        <end position="68"/>
    </location>
</feature>
<organism evidence="2 3">
    <name type="scientific">Planktosalinus lacus</name>
    <dbReference type="NCBI Taxonomy" id="1526573"/>
    <lineage>
        <taxon>Bacteria</taxon>
        <taxon>Pseudomonadati</taxon>
        <taxon>Bacteroidota</taxon>
        <taxon>Flavobacteriia</taxon>
        <taxon>Flavobacteriales</taxon>
        <taxon>Flavobacteriaceae</taxon>
        <taxon>Planktosalinus</taxon>
    </lineage>
</organism>
<dbReference type="AlphaFoldDB" id="A0A8J2V753"/>
<dbReference type="PROSITE" id="PS51257">
    <property type="entry name" value="PROKAR_LIPOPROTEIN"/>
    <property type="match status" value="1"/>
</dbReference>
<reference evidence="2" key="1">
    <citation type="journal article" date="2014" name="Int. J. Syst. Evol. Microbiol.">
        <title>Complete genome sequence of Corynebacterium casei LMG S-19264T (=DSM 44701T), isolated from a smear-ripened cheese.</title>
        <authorList>
            <consortium name="US DOE Joint Genome Institute (JGI-PGF)"/>
            <person name="Walter F."/>
            <person name="Albersmeier A."/>
            <person name="Kalinowski J."/>
            <person name="Ruckert C."/>
        </authorList>
    </citation>
    <scope>NUCLEOTIDE SEQUENCE</scope>
    <source>
        <strain evidence="2">CGMCC 1.12924</strain>
    </source>
</reference>
<dbReference type="EMBL" id="BMGK01000002">
    <property type="protein sequence ID" value="GGD83515.1"/>
    <property type="molecule type" value="Genomic_DNA"/>
</dbReference>
<evidence type="ECO:0000313" key="3">
    <source>
        <dbReference type="Proteomes" id="UP000652231"/>
    </source>
</evidence>
<feature type="transmembrane region" description="Helical" evidence="1">
    <location>
        <begin position="15"/>
        <end position="38"/>
    </location>
</feature>
<evidence type="ECO:0000313" key="2">
    <source>
        <dbReference type="EMBL" id="GGD83515.1"/>
    </source>
</evidence>
<accession>A0A8J2V753</accession>
<keyword evidence="1" id="KW-0472">Membrane</keyword>
<proteinExistence type="predicted"/>
<dbReference type="Proteomes" id="UP000652231">
    <property type="component" value="Unassembled WGS sequence"/>
</dbReference>
<reference evidence="2" key="2">
    <citation type="submission" date="2020-09" db="EMBL/GenBank/DDBJ databases">
        <authorList>
            <person name="Sun Q."/>
            <person name="Zhou Y."/>
        </authorList>
    </citation>
    <scope>NUCLEOTIDE SEQUENCE</scope>
    <source>
        <strain evidence="2">CGMCC 1.12924</strain>
    </source>
</reference>
<keyword evidence="1" id="KW-0812">Transmembrane</keyword>
<name>A0A8J2V753_9FLAO</name>
<comment type="caution">
    <text evidence="2">The sequence shown here is derived from an EMBL/GenBank/DDBJ whole genome shotgun (WGS) entry which is preliminary data.</text>
</comment>